<accession>A0A2U0NH18</accession>
<dbReference type="EMBL" id="SMTN01000013">
    <property type="protein sequence ID" value="TDJ99253.1"/>
    <property type="molecule type" value="Genomic_DNA"/>
</dbReference>
<dbReference type="EMBL" id="MPYG04000138">
    <property type="protein sequence ID" value="ROG93805.1"/>
    <property type="molecule type" value="Genomic_DNA"/>
</dbReference>
<reference evidence="2" key="2">
    <citation type="submission" date="2018-07" db="EMBL/GenBank/DDBJ databases">
        <authorList>
            <person name="Martins R.C."/>
            <person name="Perdigao-Neto L.V."/>
            <person name="Costa S.F."/>
            <person name="Levin A.S.S."/>
        </authorList>
    </citation>
    <scope>NUCLEOTIDE SEQUENCE</scope>
    <source>
        <strain evidence="2">BC_5001</strain>
    </source>
</reference>
<comment type="caution">
    <text evidence="4">The sequence shown here is derived from an EMBL/GenBank/DDBJ whole genome shotgun (WGS) entry which is preliminary data.</text>
</comment>
<gene>
    <name evidence="4" type="ORF">BL124_00018130</name>
    <name evidence="2" type="ORF">DM078_17605</name>
    <name evidence="3" type="ORF">DW286_10135</name>
    <name evidence="6" type="ORF">E1814_15400</name>
    <name evidence="5" type="ORF">EAO17_26280</name>
    <name evidence="1" type="ORF">FME62_05060</name>
</gene>
<dbReference type="Proteomes" id="UP000253559">
    <property type="component" value="Unassembled WGS sequence"/>
</dbReference>
<evidence type="ECO:0000313" key="3">
    <source>
        <dbReference type="EMBL" id="RDT93754.1"/>
    </source>
</evidence>
<sequence length="81" mass="8928">MTRSIFCVVRGENGCLPGEEPPAPGDMAEADQALGENLLENVNEAHKYVLPLSTPPATLPIILGFAFLRRFRGERECELRC</sequence>
<dbReference type="Proteomes" id="UP000468995">
    <property type="component" value="Unassembled WGS sequence"/>
</dbReference>
<dbReference type="EMBL" id="QOHW01000013">
    <property type="protein sequence ID" value="RBZ20805.1"/>
    <property type="molecule type" value="Genomic_DNA"/>
</dbReference>
<evidence type="ECO:0000313" key="10">
    <source>
        <dbReference type="Proteomes" id="UP000468995"/>
    </source>
</evidence>
<reference evidence="6 9" key="7">
    <citation type="submission" date="2019-03" db="EMBL/GenBank/DDBJ databases">
        <title>Multidrug-Resistant Klebsiella pneumoniae Clinical Bloodstream Isolates in Shanghai, China.</title>
        <authorList>
            <person name="Wang S."/>
        </authorList>
    </citation>
    <scope>NUCLEOTIDE SEQUENCE [LARGE SCALE GENOMIC DNA]</scope>
    <source>
        <strain evidence="6 9">RJ1071</strain>
    </source>
</reference>
<evidence type="ECO:0000313" key="9">
    <source>
        <dbReference type="Proteomes" id="UP000294951"/>
    </source>
</evidence>
<reference evidence="5" key="4">
    <citation type="submission" date="2018-10" db="EMBL/GenBank/DDBJ databases">
        <authorList>
            <person name="Fan Y."/>
            <person name="Timp W."/>
            <person name="Bergman Y."/>
            <person name="Tamma P."/>
            <person name="Simner P."/>
        </authorList>
    </citation>
    <scope>NUCLEOTIDE SEQUENCE</scope>
    <source>
        <strain evidence="5">KLPN_104</strain>
    </source>
</reference>
<evidence type="ECO:0000313" key="2">
    <source>
        <dbReference type="EMBL" id="RBZ20805.1"/>
    </source>
</evidence>
<reference evidence="4 8" key="5">
    <citation type="submission" date="2018-10" db="EMBL/GenBank/DDBJ databases">
        <authorList>
            <person name="Vanduin D."/>
            <person name="Fouts D."/>
            <person name="Wright M."/>
            <person name="Sutton G."/>
            <person name="Nguyen K."/>
            <person name="Kreiswirth B."/>
            <person name="Chen L."/>
            <person name="Rojas L."/>
            <person name="Hujer A."/>
            <person name="Hujer K."/>
            <person name="Bonomo R."/>
            <person name="Adams M."/>
        </authorList>
    </citation>
    <scope>NUCLEOTIDE SEQUENCE [LARGE SCALE GENOMIC DNA]</scope>
    <source>
        <strain evidence="4 8">CRK0165</strain>
    </source>
</reference>
<evidence type="ECO:0000313" key="5">
    <source>
        <dbReference type="EMBL" id="RRF09434.1"/>
    </source>
</evidence>
<dbReference type="AlphaFoldDB" id="A0A2U0NH18"/>
<dbReference type="EMBL" id="VINI01000003">
    <property type="protein sequence ID" value="MSS30160.1"/>
    <property type="molecule type" value="Genomic_DNA"/>
</dbReference>
<evidence type="ECO:0000313" key="8">
    <source>
        <dbReference type="Proteomes" id="UP000283322"/>
    </source>
</evidence>
<dbReference type="Proteomes" id="UP000283322">
    <property type="component" value="Unassembled WGS sequence"/>
</dbReference>
<name>A0A2U0NH18_KLEPN</name>
<reference evidence="3" key="1">
    <citation type="submission" date="2018-07" db="EMBL/GenBank/DDBJ databases">
        <title>Draft genome sequence of Klebsiella pneumoniae K293.</title>
        <authorList>
            <person name="He F."/>
        </authorList>
    </citation>
    <scope>NUCLEOTIDE SEQUENCE</scope>
    <source>
        <strain evidence="3">K293</strain>
    </source>
</reference>
<dbReference type="Proteomes" id="UP000254657">
    <property type="component" value="Unassembled WGS sequence"/>
</dbReference>
<evidence type="ECO:0000313" key="7">
    <source>
        <dbReference type="Proteomes" id="UP000275975"/>
    </source>
</evidence>
<reference evidence="1 10" key="8">
    <citation type="submission" date="2019-07" db="EMBL/GenBank/DDBJ databases">
        <title>Genome sequence of OXA-232-producing Klebsiella pneumoniae ST23 from septicemic neonate.</title>
        <authorList>
            <person name="Mukherjee S."/>
            <person name="Naha S."/>
            <person name="Bhadury P."/>
            <person name="Basu S."/>
        </authorList>
    </citation>
    <scope>NUCLEOTIDE SEQUENCE [LARGE SCALE GENOMIC DNA]</scope>
    <source>
        <strain evidence="1 10">EN5275</strain>
    </source>
</reference>
<evidence type="ECO:0000313" key="6">
    <source>
        <dbReference type="EMBL" id="TDJ99253.1"/>
    </source>
</evidence>
<reference evidence="2" key="3">
    <citation type="submission" date="2018-08" db="EMBL/GenBank/DDBJ databases">
        <title>Klebsiella pneumoniae genome sequencing and assembly.</title>
        <authorList>
            <person name="Martins R.C.R."/>
            <person name="Perdigao-Neto L.V."/>
            <person name="Costa S.F."/>
            <person name="Levin A.S.S."/>
        </authorList>
    </citation>
    <scope>NUCLEOTIDE SEQUENCE</scope>
    <source>
        <strain evidence="2">BC_5001</strain>
    </source>
</reference>
<protein>
    <submittedName>
        <fullName evidence="4">Uncharacterized protein</fullName>
    </submittedName>
</protein>
<organism evidence="4 8">
    <name type="scientific">Klebsiella pneumoniae</name>
    <dbReference type="NCBI Taxonomy" id="573"/>
    <lineage>
        <taxon>Bacteria</taxon>
        <taxon>Pseudomonadati</taxon>
        <taxon>Pseudomonadota</taxon>
        <taxon>Gammaproteobacteria</taxon>
        <taxon>Enterobacterales</taxon>
        <taxon>Enterobacteriaceae</taxon>
        <taxon>Klebsiella/Raoultella group</taxon>
        <taxon>Klebsiella</taxon>
        <taxon>Klebsiella pneumoniae complex</taxon>
    </lineage>
</organism>
<dbReference type="Proteomes" id="UP000275975">
    <property type="component" value="Unassembled WGS sequence"/>
</dbReference>
<evidence type="ECO:0000313" key="1">
    <source>
        <dbReference type="EMBL" id="MSS30160.1"/>
    </source>
</evidence>
<dbReference type="EMBL" id="QRCF01000008">
    <property type="protein sequence ID" value="RDT93754.1"/>
    <property type="molecule type" value="Genomic_DNA"/>
</dbReference>
<reference evidence="5 7" key="6">
    <citation type="journal article" date="2019" name="Antimicrob. Agents Chemother.">
        <title>Applying Rapid Whole Genome Sequencing to Predict Phenotypic Antimicrobial Susceptibility Testing Results Among Carbapenem-Resistant Klebsiella pneumoniae Clinical Isolates.</title>
        <authorList>
            <person name="Tamma P.D."/>
            <person name="Fan Y."/>
            <person name="Bergman Y."/>
            <person name="Pertea G."/>
            <person name="Kazmi A."/>
            <person name="Lewis S."/>
            <person name="Carroll K.C."/>
            <person name="Schatz M.C."/>
            <person name="Timp W."/>
            <person name="Simner P.J."/>
        </authorList>
    </citation>
    <scope>NUCLEOTIDE SEQUENCE [LARGE SCALE GENOMIC DNA]</scope>
    <source>
        <strain evidence="5 7">KLPN_104</strain>
    </source>
</reference>
<dbReference type="EMBL" id="RDAM01000001">
    <property type="protein sequence ID" value="RRF09434.1"/>
    <property type="molecule type" value="Genomic_DNA"/>
</dbReference>
<proteinExistence type="predicted"/>
<evidence type="ECO:0000313" key="4">
    <source>
        <dbReference type="EMBL" id="ROG93805.1"/>
    </source>
</evidence>
<dbReference type="Proteomes" id="UP000294951">
    <property type="component" value="Unassembled WGS sequence"/>
</dbReference>